<dbReference type="AlphaFoldDB" id="A0A8J3N9Z0"/>
<name>A0A8J3N9Z0_9ACTN</name>
<protein>
    <recommendedName>
        <fullName evidence="2">DNA primase/polymerase bifunctional N-terminal domain-containing protein</fullName>
    </recommendedName>
</protein>
<feature type="region of interest" description="Disordered" evidence="1">
    <location>
        <begin position="280"/>
        <end position="307"/>
    </location>
</feature>
<comment type="caution">
    <text evidence="3">The sequence shown here is derived from an EMBL/GenBank/DDBJ whole genome shotgun (WGS) entry which is preliminary data.</text>
</comment>
<dbReference type="Proteomes" id="UP000612808">
    <property type="component" value="Unassembled WGS sequence"/>
</dbReference>
<reference evidence="3" key="1">
    <citation type="submission" date="2021-01" db="EMBL/GenBank/DDBJ databases">
        <title>Whole genome shotgun sequence of Actinocatenispora rupis NBRC 107355.</title>
        <authorList>
            <person name="Komaki H."/>
            <person name="Tamura T."/>
        </authorList>
    </citation>
    <scope>NUCLEOTIDE SEQUENCE</scope>
    <source>
        <strain evidence="3">NBRC 107355</strain>
    </source>
</reference>
<evidence type="ECO:0000313" key="3">
    <source>
        <dbReference type="EMBL" id="GID11824.1"/>
    </source>
</evidence>
<gene>
    <name evidence="3" type="ORF">Aru02nite_27130</name>
</gene>
<dbReference type="InterPro" id="IPR015330">
    <property type="entry name" value="DNA_primase/pol_bifunc_N"/>
</dbReference>
<feature type="compositionally biased region" description="Low complexity" evidence="1">
    <location>
        <begin position="285"/>
        <end position="299"/>
    </location>
</feature>
<dbReference type="SMART" id="SM00943">
    <property type="entry name" value="Prim-Pol"/>
    <property type="match status" value="1"/>
</dbReference>
<dbReference type="EMBL" id="BOMB01000015">
    <property type="protein sequence ID" value="GID11824.1"/>
    <property type="molecule type" value="Genomic_DNA"/>
</dbReference>
<evidence type="ECO:0000313" key="4">
    <source>
        <dbReference type="Proteomes" id="UP000612808"/>
    </source>
</evidence>
<feature type="compositionally biased region" description="Basic and acidic residues" evidence="1">
    <location>
        <begin position="85"/>
        <end position="95"/>
    </location>
</feature>
<sequence length="390" mass="40712">MPPTTSRYRPPTGRGNGATGRGHATPAATPDPYAGQHEHPPVAGRATTRPDRPGRHQAANGTHRAATATTEGGTVTTTAHPSTGFRHEPARRGDETPPAALAAAERGWPVFWLGRTKRPVANCRACHNADRHHDREACPCLTCHGFYAATTDPARLAAMTAAVPGGLLAIRTGAPAGLVVVDIDPQHGGSIDRDLMVPTYTVGTGSGGWHLYYAHPGRPILSRPMPDRTGVDIKADGGYVVAPPSVHPVTRRAYRTVHDGPVVEMPPRLLNIITGPTAPSLSQLRTTAPRPTTAPTAPAGRGGISSPTALLTANLRRIVTAPEGRRRTTLYGAARGIARIVAAGAIDQADAIAALTHAGHQADQTDRDIRAAITGGFRDEGVPLTDQGAA</sequence>
<evidence type="ECO:0000256" key="1">
    <source>
        <dbReference type="SAM" id="MobiDB-lite"/>
    </source>
</evidence>
<feature type="compositionally biased region" description="Low complexity" evidence="1">
    <location>
        <begin position="61"/>
        <end position="79"/>
    </location>
</feature>
<dbReference type="Pfam" id="PF09250">
    <property type="entry name" value="Prim-Pol"/>
    <property type="match status" value="1"/>
</dbReference>
<evidence type="ECO:0000259" key="2">
    <source>
        <dbReference type="SMART" id="SM00943"/>
    </source>
</evidence>
<accession>A0A8J3N9Z0</accession>
<feature type="domain" description="DNA primase/polymerase bifunctional N-terminal" evidence="2">
    <location>
        <begin position="100"/>
        <end position="269"/>
    </location>
</feature>
<proteinExistence type="predicted"/>
<dbReference type="SUPFAM" id="SSF56747">
    <property type="entry name" value="Prim-pol domain"/>
    <property type="match status" value="1"/>
</dbReference>
<keyword evidence="4" id="KW-1185">Reference proteome</keyword>
<dbReference type="CDD" id="cd04859">
    <property type="entry name" value="Prim_Pol"/>
    <property type="match status" value="1"/>
</dbReference>
<organism evidence="3 4">
    <name type="scientific">Actinocatenispora rupis</name>
    <dbReference type="NCBI Taxonomy" id="519421"/>
    <lineage>
        <taxon>Bacteria</taxon>
        <taxon>Bacillati</taxon>
        <taxon>Actinomycetota</taxon>
        <taxon>Actinomycetes</taxon>
        <taxon>Micromonosporales</taxon>
        <taxon>Micromonosporaceae</taxon>
        <taxon>Actinocatenispora</taxon>
    </lineage>
</organism>
<feature type="region of interest" description="Disordered" evidence="1">
    <location>
        <begin position="1"/>
        <end position="100"/>
    </location>
</feature>